<comment type="cofactor">
    <cofactor evidence="11">
        <name>heme</name>
        <dbReference type="ChEBI" id="CHEBI:30413"/>
    </cofactor>
</comment>
<evidence type="ECO:0000256" key="13">
    <source>
        <dbReference type="SAM" id="Phobius"/>
    </source>
</evidence>
<keyword evidence="3 11" id="KW-0349">Heme</keyword>
<keyword evidence="4 13" id="KW-0812">Transmembrane</keyword>
<proteinExistence type="inferred from homology"/>
<dbReference type="InterPro" id="IPR036396">
    <property type="entry name" value="Cyt_P450_sf"/>
</dbReference>
<dbReference type="Pfam" id="PF00067">
    <property type="entry name" value="p450"/>
    <property type="match status" value="1"/>
</dbReference>
<dbReference type="GO" id="GO:0020037">
    <property type="term" value="F:heme binding"/>
    <property type="evidence" value="ECO:0007669"/>
    <property type="project" value="InterPro"/>
</dbReference>
<accession>A0A8D7ANC0</accession>
<dbReference type="PANTHER" id="PTHR24282:SF15">
    <property type="entry name" value="CYTOCHROME P450, FAMILY 715, SUBFAMILY A, POLYPEPTIDE 1"/>
    <property type="match status" value="1"/>
</dbReference>
<evidence type="ECO:0000313" key="14">
    <source>
        <dbReference type="EMBL" id="CAG1851543.1"/>
    </source>
</evidence>
<dbReference type="PROSITE" id="PS00086">
    <property type="entry name" value="CYTOCHROME_P450"/>
    <property type="match status" value="1"/>
</dbReference>
<dbReference type="GO" id="GO:0006629">
    <property type="term" value="P:lipid metabolic process"/>
    <property type="evidence" value="ECO:0007669"/>
    <property type="project" value="UniProtKB-ARBA"/>
</dbReference>
<evidence type="ECO:0000256" key="12">
    <source>
        <dbReference type="RuleBase" id="RU000461"/>
    </source>
</evidence>
<evidence type="ECO:0000256" key="11">
    <source>
        <dbReference type="PIRSR" id="PIRSR602401-1"/>
    </source>
</evidence>
<name>A0A8D7ANC0_MUSAM</name>
<evidence type="ECO:0000256" key="10">
    <source>
        <dbReference type="ARBA" id="ARBA00023136"/>
    </source>
</evidence>
<feature type="transmembrane region" description="Helical" evidence="13">
    <location>
        <begin position="12"/>
        <end position="32"/>
    </location>
</feature>
<keyword evidence="5 11" id="KW-0479">Metal-binding</keyword>
<sequence length="522" mass="58661">MEILVSMQCLGLAMGVLLLFLLSGAVCIFWLLPAVKWRRLRKSGLAGPPPLFPLGNLVEMSKKGGETSSPGSSSIAHDIHSRVLPYFSRWREAYGKCVFVYWLGTEPFLYVADPEFLKRVTSGAMDKKWGKPDVFKHDRKPMFGKGLVMVDGDEWTHHRHIITPAFSMTNLKAMVSVMEETTKKMLTEWSERLARGQREIDVEKDVTKNAAEIIAKTSFGIGEGNGEKVFGKLQLMQKMLFQTNRPVGVPFGNLMFAKRSYGAWKLGKEIDQLLYAVISSRKEEEGDGKTTPKQDLLGLLLAGNRENAQGGGRKLTARELVDECKTFFFGGHETTAIALSWALFLLALHPEWQSALREEVVQVSGGRPLDSTMLSKLTKMGWVWNEVLRLYPPSPNAQRQAKDDIKVGDTMVIPKGTNMWIDLVGMHHDPALWGDDVNEFNPERFREDLHGGCRHRMGFLPFGLGERICVGRNLTAMEFKIVLSLILRSFSWSLSPAYAHSPKIMLTLRPSHGVHLILHPFP</sequence>
<organism evidence="14">
    <name type="scientific">Musa acuminata subsp. malaccensis</name>
    <name type="common">Wild banana</name>
    <name type="synonym">Musa malaccensis</name>
    <dbReference type="NCBI Taxonomy" id="214687"/>
    <lineage>
        <taxon>Eukaryota</taxon>
        <taxon>Viridiplantae</taxon>
        <taxon>Streptophyta</taxon>
        <taxon>Embryophyta</taxon>
        <taxon>Tracheophyta</taxon>
        <taxon>Spermatophyta</taxon>
        <taxon>Magnoliopsida</taxon>
        <taxon>Liliopsida</taxon>
        <taxon>Zingiberales</taxon>
        <taxon>Musaceae</taxon>
        <taxon>Musa</taxon>
    </lineage>
</organism>
<comment type="similarity">
    <text evidence="2 12">Belongs to the cytochrome P450 family.</text>
</comment>
<keyword evidence="9 12" id="KW-0503">Monooxygenase</keyword>
<evidence type="ECO:0000256" key="7">
    <source>
        <dbReference type="ARBA" id="ARBA00023002"/>
    </source>
</evidence>
<evidence type="ECO:0000256" key="5">
    <source>
        <dbReference type="ARBA" id="ARBA00022723"/>
    </source>
</evidence>
<evidence type="ECO:0000256" key="1">
    <source>
        <dbReference type="ARBA" id="ARBA00004370"/>
    </source>
</evidence>
<dbReference type="InterPro" id="IPR002401">
    <property type="entry name" value="Cyt_P450_E_grp-I"/>
</dbReference>
<evidence type="ECO:0000256" key="8">
    <source>
        <dbReference type="ARBA" id="ARBA00023004"/>
    </source>
</evidence>
<dbReference type="AlphaFoldDB" id="A0A8D7ANC0"/>
<evidence type="ECO:0000256" key="4">
    <source>
        <dbReference type="ARBA" id="ARBA00022692"/>
    </source>
</evidence>
<dbReference type="InterPro" id="IPR001128">
    <property type="entry name" value="Cyt_P450"/>
</dbReference>
<keyword evidence="10 13" id="KW-0472">Membrane</keyword>
<reference evidence="14" key="1">
    <citation type="submission" date="2021-03" db="EMBL/GenBank/DDBJ databases">
        <authorList>
            <consortium name="Genoscope - CEA"/>
            <person name="William W."/>
        </authorList>
    </citation>
    <scope>NUCLEOTIDE SEQUENCE</scope>
    <source>
        <strain evidence="14">Doubled-haploid Pahang</strain>
    </source>
</reference>
<protein>
    <submittedName>
        <fullName evidence="14">(wild Malaysian banana) hypothetical protein</fullName>
    </submittedName>
</protein>
<dbReference type="Gene3D" id="1.10.630.10">
    <property type="entry name" value="Cytochrome P450"/>
    <property type="match status" value="1"/>
</dbReference>
<evidence type="ECO:0000256" key="9">
    <source>
        <dbReference type="ARBA" id="ARBA00023033"/>
    </source>
</evidence>
<evidence type="ECO:0000256" key="2">
    <source>
        <dbReference type="ARBA" id="ARBA00010617"/>
    </source>
</evidence>
<dbReference type="GO" id="GO:0016020">
    <property type="term" value="C:membrane"/>
    <property type="evidence" value="ECO:0007669"/>
    <property type="project" value="UniProtKB-SubCell"/>
</dbReference>
<evidence type="ECO:0000256" key="6">
    <source>
        <dbReference type="ARBA" id="ARBA00022989"/>
    </source>
</evidence>
<dbReference type="GO" id="GO:0004497">
    <property type="term" value="F:monooxygenase activity"/>
    <property type="evidence" value="ECO:0007669"/>
    <property type="project" value="UniProtKB-KW"/>
</dbReference>
<dbReference type="PANTHER" id="PTHR24282">
    <property type="entry name" value="CYTOCHROME P450 FAMILY MEMBER"/>
    <property type="match status" value="1"/>
</dbReference>
<dbReference type="GO" id="GO:0005506">
    <property type="term" value="F:iron ion binding"/>
    <property type="evidence" value="ECO:0007669"/>
    <property type="project" value="InterPro"/>
</dbReference>
<keyword evidence="6 13" id="KW-1133">Transmembrane helix</keyword>
<evidence type="ECO:0000256" key="3">
    <source>
        <dbReference type="ARBA" id="ARBA00022617"/>
    </source>
</evidence>
<dbReference type="SUPFAM" id="SSF48264">
    <property type="entry name" value="Cytochrome P450"/>
    <property type="match status" value="1"/>
</dbReference>
<keyword evidence="7 12" id="KW-0560">Oxidoreductase</keyword>
<dbReference type="PRINTS" id="PR00463">
    <property type="entry name" value="EP450I"/>
</dbReference>
<feature type="binding site" description="axial binding residue" evidence="11">
    <location>
        <position position="469"/>
    </location>
    <ligand>
        <name>heme</name>
        <dbReference type="ChEBI" id="CHEBI:30413"/>
    </ligand>
    <ligandPart>
        <name>Fe</name>
        <dbReference type="ChEBI" id="CHEBI:18248"/>
    </ligandPart>
</feature>
<comment type="subcellular location">
    <subcellularLocation>
        <location evidence="1">Membrane</location>
    </subcellularLocation>
</comment>
<dbReference type="EMBL" id="HG996468">
    <property type="protein sequence ID" value="CAG1851543.1"/>
    <property type="molecule type" value="Genomic_DNA"/>
</dbReference>
<keyword evidence="8 11" id="KW-0408">Iron</keyword>
<gene>
    <name evidence="14" type="ORF">GSMUA_190230.1</name>
</gene>
<dbReference type="InterPro" id="IPR017972">
    <property type="entry name" value="Cyt_P450_CS"/>
</dbReference>
<dbReference type="GO" id="GO:0016705">
    <property type="term" value="F:oxidoreductase activity, acting on paired donors, with incorporation or reduction of molecular oxygen"/>
    <property type="evidence" value="ECO:0007669"/>
    <property type="project" value="InterPro"/>
</dbReference>
<dbReference type="InterPro" id="IPR050665">
    <property type="entry name" value="Cytochrome_P450_Monooxygen"/>
</dbReference>
<dbReference type="PRINTS" id="PR00385">
    <property type="entry name" value="P450"/>
</dbReference>